<dbReference type="AlphaFoldDB" id="A0A1M6V2W9"/>
<name>A0A1M6V2W9_9FIRM</name>
<evidence type="ECO:0000313" key="2">
    <source>
        <dbReference type="Proteomes" id="UP000184386"/>
    </source>
</evidence>
<accession>A0A1M6V2W9</accession>
<proteinExistence type="predicted"/>
<dbReference type="STRING" id="1121322.SAMN02745136_03288"/>
<dbReference type="EMBL" id="FRAC01000016">
    <property type="protein sequence ID" value="SHK75705.1"/>
    <property type="molecule type" value="Genomic_DNA"/>
</dbReference>
<feature type="non-terminal residue" evidence="1">
    <location>
        <position position="1"/>
    </location>
</feature>
<gene>
    <name evidence="1" type="ORF">SAMN02745136_03288</name>
</gene>
<evidence type="ECO:0000313" key="1">
    <source>
        <dbReference type="EMBL" id="SHK75705.1"/>
    </source>
</evidence>
<organism evidence="1 2">
    <name type="scientific">Anaerocolumna jejuensis DSM 15929</name>
    <dbReference type="NCBI Taxonomy" id="1121322"/>
    <lineage>
        <taxon>Bacteria</taxon>
        <taxon>Bacillati</taxon>
        <taxon>Bacillota</taxon>
        <taxon>Clostridia</taxon>
        <taxon>Lachnospirales</taxon>
        <taxon>Lachnospiraceae</taxon>
        <taxon>Anaerocolumna</taxon>
    </lineage>
</organism>
<protein>
    <submittedName>
        <fullName evidence="1">Uncharacterized protein</fullName>
    </submittedName>
</protein>
<dbReference type="Proteomes" id="UP000184386">
    <property type="component" value="Unassembled WGS sequence"/>
</dbReference>
<keyword evidence="2" id="KW-1185">Reference proteome</keyword>
<reference evidence="1 2" key="1">
    <citation type="submission" date="2016-11" db="EMBL/GenBank/DDBJ databases">
        <authorList>
            <person name="Jaros S."/>
            <person name="Januszkiewicz K."/>
            <person name="Wedrychowicz H."/>
        </authorList>
    </citation>
    <scope>NUCLEOTIDE SEQUENCE [LARGE SCALE GENOMIC DNA]</scope>
    <source>
        <strain evidence="1 2">DSM 15929</strain>
    </source>
</reference>
<sequence length="310" mass="34221">PTMPGMSTLPARPMMPTMPGMSTMPARPTMPTMPGIPTAPVRPVMPAAPGSTSPTAPNIPGFTTPTMPTVPFGNLIPTLPSAPMTAPARPAYTLPVLPAIPSIPDIPSAPGNNTMPGNIGNTISTLPNPSSSFPGTILPTNPPTPGFIPRAQDYSDSEANHRGEYDYDYMQGYTASNIYMTDISPYHVPLAVPMMPLYGYDNCEDATKDFDYMKQLYPKKAKLILSLIEEECDKLEYDGSCMFDEYPDRVYLGRLVDKIYNNLDTVKESSISDGITASDSIGWMRDMTEILLYNEMLERRKRYRGRKRWF</sequence>